<dbReference type="EMBL" id="JAFEMO010000003">
    <property type="protein sequence ID" value="KAH7574639.1"/>
    <property type="molecule type" value="Genomic_DNA"/>
</dbReference>
<proteinExistence type="predicted"/>
<sequence length="271" mass="30218">MERKSCCSRSKSVASPYSVPPKKEDVKPDITEKEIVQEAVVSQLAVPANQKIPKVEKKDPVSEKKEEPVEVNVGSGAGGFLPCSWFLSCYDVLSMALQTGQKETSIFLNSQELYLVGLRVETAYDILDGKESIGDPTGYTTYTSLLKAYLRSLQMRKAGSAINTSDEMISPQLTLWDIDHAIEYYNRTSMPKFPNWSFFDNPVATPPKKETKTSCYVSTSCVSTPKREQPVKKTQVSQEETTSQIPKTEEEEKQQAVTVKQEEPVKVNVGN</sequence>
<keyword evidence="3" id="KW-1185">Reference proteome</keyword>
<feature type="region of interest" description="Disordered" evidence="1">
    <location>
        <begin position="1"/>
        <end position="26"/>
    </location>
</feature>
<organism evidence="2 3">
    <name type="scientific">Xanthoceras sorbifolium</name>
    <dbReference type="NCBI Taxonomy" id="99658"/>
    <lineage>
        <taxon>Eukaryota</taxon>
        <taxon>Viridiplantae</taxon>
        <taxon>Streptophyta</taxon>
        <taxon>Embryophyta</taxon>
        <taxon>Tracheophyta</taxon>
        <taxon>Spermatophyta</taxon>
        <taxon>Magnoliopsida</taxon>
        <taxon>eudicotyledons</taxon>
        <taxon>Gunneridae</taxon>
        <taxon>Pentapetalae</taxon>
        <taxon>rosids</taxon>
        <taxon>malvids</taxon>
        <taxon>Sapindales</taxon>
        <taxon>Sapindaceae</taxon>
        <taxon>Xanthoceroideae</taxon>
        <taxon>Xanthoceras</taxon>
    </lineage>
</organism>
<evidence type="ECO:0000256" key="1">
    <source>
        <dbReference type="SAM" id="MobiDB-lite"/>
    </source>
</evidence>
<comment type="caution">
    <text evidence="2">The sequence shown here is derived from an EMBL/GenBank/DDBJ whole genome shotgun (WGS) entry which is preliminary data.</text>
</comment>
<gene>
    <name evidence="2" type="ORF">JRO89_XS03G0325200</name>
</gene>
<feature type="region of interest" description="Disordered" evidence="1">
    <location>
        <begin position="223"/>
        <end position="271"/>
    </location>
</feature>
<feature type="compositionally biased region" description="Polar residues" evidence="1">
    <location>
        <begin position="232"/>
        <end position="246"/>
    </location>
</feature>
<reference evidence="2 3" key="1">
    <citation type="submission" date="2021-02" db="EMBL/GenBank/DDBJ databases">
        <title>Plant Genome Project.</title>
        <authorList>
            <person name="Zhang R.-G."/>
        </authorList>
    </citation>
    <scope>NUCLEOTIDE SEQUENCE [LARGE SCALE GENOMIC DNA]</scope>
    <source>
        <tissue evidence="2">Leaves</tissue>
    </source>
</reference>
<evidence type="ECO:0000313" key="3">
    <source>
        <dbReference type="Proteomes" id="UP000827721"/>
    </source>
</evidence>
<evidence type="ECO:0000313" key="2">
    <source>
        <dbReference type="EMBL" id="KAH7574639.1"/>
    </source>
</evidence>
<accession>A0ABQ8IDA0</accession>
<feature type="compositionally biased region" description="Basic and acidic residues" evidence="1">
    <location>
        <begin position="247"/>
        <end position="265"/>
    </location>
</feature>
<name>A0ABQ8IDA0_9ROSI</name>
<protein>
    <submittedName>
        <fullName evidence="2">Uncharacterized protein</fullName>
    </submittedName>
</protein>
<dbReference type="Proteomes" id="UP000827721">
    <property type="component" value="Unassembled WGS sequence"/>
</dbReference>